<dbReference type="PANTHER" id="PTHR47657">
    <property type="entry name" value="STEROL REGULATORY ELEMENT-BINDING PROTEIN ECM22"/>
    <property type="match status" value="1"/>
</dbReference>
<keyword evidence="1" id="KW-0539">Nucleus</keyword>
<dbReference type="InterPro" id="IPR036864">
    <property type="entry name" value="Zn2-C6_fun-type_DNA-bd_sf"/>
</dbReference>
<protein>
    <recommendedName>
        <fullName evidence="2">Zn(2)-C6 fungal-type domain-containing protein</fullName>
    </recommendedName>
</protein>
<dbReference type="PROSITE" id="PS00463">
    <property type="entry name" value="ZN2_CY6_FUNGAL_1"/>
    <property type="match status" value="1"/>
</dbReference>
<dbReference type="PANTHER" id="PTHR47657:SF7">
    <property type="entry name" value="STEROL REGULATORY ELEMENT-BINDING PROTEIN ECM22"/>
    <property type="match status" value="1"/>
</dbReference>
<dbReference type="Proteomes" id="UP000326924">
    <property type="component" value="Unassembled WGS sequence"/>
</dbReference>
<evidence type="ECO:0000256" key="1">
    <source>
        <dbReference type="ARBA" id="ARBA00023242"/>
    </source>
</evidence>
<comment type="caution">
    <text evidence="3">The sequence shown here is derived from an EMBL/GenBank/DDBJ whole genome shotgun (WGS) entry which is preliminary data.</text>
</comment>
<dbReference type="InterPro" id="IPR052400">
    <property type="entry name" value="Zn2-C6_fungal_TF"/>
</dbReference>
<keyword evidence="4" id="KW-1185">Reference proteome</keyword>
<feature type="domain" description="Zn(2)-C6 fungal-type" evidence="2">
    <location>
        <begin position="16"/>
        <end position="46"/>
    </location>
</feature>
<dbReference type="GO" id="GO:0008270">
    <property type="term" value="F:zinc ion binding"/>
    <property type="evidence" value="ECO:0007669"/>
    <property type="project" value="InterPro"/>
</dbReference>
<evidence type="ECO:0000259" key="2">
    <source>
        <dbReference type="PROSITE" id="PS50048"/>
    </source>
</evidence>
<evidence type="ECO:0000313" key="3">
    <source>
        <dbReference type="EMBL" id="KAA8910709.1"/>
    </source>
</evidence>
<dbReference type="Pfam" id="PF11951">
    <property type="entry name" value="Fungal_trans_2"/>
    <property type="match status" value="1"/>
</dbReference>
<dbReference type="OrthoDB" id="3546279at2759"/>
<dbReference type="InParanoid" id="A0A5J5F4I4"/>
<name>A0A5J5F4I4_9PEZI</name>
<dbReference type="Gene3D" id="4.10.240.10">
    <property type="entry name" value="Zn(2)-C6 fungal-type DNA-binding domain"/>
    <property type="match status" value="1"/>
</dbReference>
<dbReference type="Pfam" id="PF00172">
    <property type="entry name" value="Zn_clus"/>
    <property type="match status" value="1"/>
</dbReference>
<proteinExistence type="predicted"/>
<accession>A0A5J5F4I4</accession>
<dbReference type="SMART" id="SM00066">
    <property type="entry name" value="GAL4"/>
    <property type="match status" value="1"/>
</dbReference>
<dbReference type="PROSITE" id="PS50048">
    <property type="entry name" value="ZN2_CY6_FUNGAL_2"/>
    <property type="match status" value="1"/>
</dbReference>
<sequence length="397" mass="44328">MAPRGPLRPHKKVRSGCTPCRARHIKCDEGQPACKNCNQRSLLCGYHGKPTARRTLASARTPSPAGANLCHLMEAMQQSSNSRILTTAVGSAFPKDLDLLHLSLLHHYSTSTCTTSFSHTPEQAVWRNEVPRLAFSHAPVLDAIFAVSALHMSFLNPSEASRYQLVAAGHYQQASAALRRALPLGSKMGPEFAAAVFVTNCLLGVYVFADQSLRSPDVPGALLWMPISRGARIIFDEYRESLQASFFAPVLPIKHICAPAPPGPVAQLPDDIDYLYLTEPDSEEAAVYADAVQKLRETWHWTRDWDFRTATAFIWPNIVSDGFMELLRLKKPRALALVGFYYRTMFSNLEEMWWNCATPRQDLKIIQGMVGTSEKWAQLLGAERRGEERWNPLYSTA</sequence>
<dbReference type="GO" id="GO:0000981">
    <property type="term" value="F:DNA-binding transcription factor activity, RNA polymerase II-specific"/>
    <property type="evidence" value="ECO:0007669"/>
    <property type="project" value="InterPro"/>
</dbReference>
<dbReference type="InterPro" id="IPR001138">
    <property type="entry name" value="Zn2Cys6_DnaBD"/>
</dbReference>
<dbReference type="CDD" id="cd00067">
    <property type="entry name" value="GAL4"/>
    <property type="match status" value="1"/>
</dbReference>
<dbReference type="AlphaFoldDB" id="A0A5J5F4I4"/>
<gene>
    <name evidence="3" type="ORF">FN846DRAFT_938279</name>
</gene>
<organism evidence="3 4">
    <name type="scientific">Sphaerosporella brunnea</name>
    <dbReference type="NCBI Taxonomy" id="1250544"/>
    <lineage>
        <taxon>Eukaryota</taxon>
        <taxon>Fungi</taxon>
        <taxon>Dikarya</taxon>
        <taxon>Ascomycota</taxon>
        <taxon>Pezizomycotina</taxon>
        <taxon>Pezizomycetes</taxon>
        <taxon>Pezizales</taxon>
        <taxon>Pyronemataceae</taxon>
        <taxon>Sphaerosporella</taxon>
    </lineage>
</organism>
<dbReference type="EMBL" id="VXIS01000043">
    <property type="protein sequence ID" value="KAA8910709.1"/>
    <property type="molecule type" value="Genomic_DNA"/>
</dbReference>
<reference evidence="3 4" key="1">
    <citation type="submission" date="2019-09" db="EMBL/GenBank/DDBJ databases">
        <title>Draft genome of the ectomycorrhizal ascomycete Sphaerosporella brunnea.</title>
        <authorList>
            <consortium name="DOE Joint Genome Institute"/>
            <person name="Benucci G.M."/>
            <person name="Marozzi G."/>
            <person name="Antonielli L."/>
            <person name="Sanchez S."/>
            <person name="Marco P."/>
            <person name="Wang X."/>
            <person name="Falini L.B."/>
            <person name="Barry K."/>
            <person name="Haridas S."/>
            <person name="Lipzen A."/>
            <person name="Labutti K."/>
            <person name="Grigoriev I.V."/>
            <person name="Murat C."/>
            <person name="Martin F."/>
            <person name="Albertini E."/>
            <person name="Donnini D."/>
            <person name="Bonito G."/>
        </authorList>
    </citation>
    <scope>NUCLEOTIDE SEQUENCE [LARGE SCALE GENOMIC DNA]</scope>
    <source>
        <strain evidence="3 4">Sb_GMNB300</strain>
    </source>
</reference>
<evidence type="ECO:0000313" key="4">
    <source>
        <dbReference type="Proteomes" id="UP000326924"/>
    </source>
</evidence>
<dbReference type="InterPro" id="IPR021858">
    <property type="entry name" value="Fun_TF"/>
</dbReference>
<dbReference type="SUPFAM" id="SSF57701">
    <property type="entry name" value="Zn2/Cys6 DNA-binding domain"/>
    <property type="match status" value="1"/>
</dbReference>